<feature type="signal peptide" evidence="1">
    <location>
        <begin position="1"/>
        <end position="19"/>
    </location>
</feature>
<dbReference type="InterPro" id="IPR057229">
    <property type="entry name" value="DUF7907"/>
</dbReference>
<dbReference type="Proteomes" id="UP000811619">
    <property type="component" value="Unassembled WGS sequence"/>
</dbReference>
<keyword evidence="4" id="KW-1185">Reference proteome</keyword>
<dbReference type="EMBL" id="SRPY01000464">
    <property type="protein sequence ID" value="KAG5923099.1"/>
    <property type="molecule type" value="Genomic_DNA"/>
</dbReference>
<dbReference type="AlphaFoldDB" id="A0A8K0NGJ9"/>
<name>A0A8K0NGJ9_9HYPO</name>
<feature type="chain" id="PRO_5035439819" description="DUF7907 domain-containing protein" evidence="1">
    <location>
        <begin position="20"/>
        <end position="191"/>
    </location>
</feature>
<feature type="domain" description="DUF7907" evidence="2">
    <location>
        <begin position="24"/>
        <end position="190"/>
    </location>
</feature>
<dbReference type="OrthoDB" id="3515453at2759"/>
<evidence type="ECO:0000256" key="1">
    <source>
        <dbReference type="SAM" id="SignalP"/>
    </source>
</evidence>
<organism evidence="3 4">
    <name type="scientific">Claviceps africana</name>
    <dbReference type="NCBI Taxonomy" id="83212"/>
    <lineage>
        <taxon>Eukaryota</taxon>
        <taxon>Fungi</taxon>
        <taxon>Dikarya</taxon>
        <taxon>Ascomycota</taxon>
        <taxon>Pezizomycotina</taxon>
        <taxon>Sordariomycetes</taxon>
        <taxon>Hypocreomycetidae</taxon>
        <taxon>Hypocreales</taxon>
        <taxon>Clavicipitaceae</taxon>
        <taxon>Claviceps</taxon>
    </lineage>
</organism>
<accession>A0A8K0NGJ9</accession>
<protein>
    <recommendedName>
        <fullName evidence="2">DUF7907 domain-containing protein</fullName>
    </recommendedName>
</protein>
<keyword evidence="1" id="KW-0732">Signal</keyword>
<gene>
    <name evidence="3" type="ORF">E4U42_005046</name>
</gene>
<evidence type="ECO:0000313" key="3">
    <source>
        <dbReference type="EMBL" id="KAG5923099.1"/>
    </source>
</evidence>
<evidence type="ECO:0000259" key="2">
    <source>
        <dbReference type="Pfam" id="PF25484"/>
    </source>
</evidence>
<comment type="caution">
    <text evidence="3">The sequence shown here is derived from an EMBL/GenBank/DDBJ whole genome shotgun (WGS) entry which is preliminary data.</text>
</comment>
<reference evidence="3" key="1">
    <citation type="journal article" date="2020" name="bioRxiv">
        <title>Whole genome comparisons of ergot fungi reveals the divergence and evolution of species within the genus Claviceps are the result of varying mechanisms driving genome evolution and host range expansion.</title>
        <authorList>
            <person name="Wyka S.A."/>
            <person name="Mondo S.J."/>
            <person name="Liu M."/>
            <person name="Dettman J."/>
            <person name="Nalam V."/>
            <person name="Broders K.D."/>
        </authorList>
    </citation>
    <scope>NUCLEOTIDE SEQUENCE</scope>
    <source>
        <strain evidence="3">CCC 489</strain>
    </source>
</reference>
<dbReference type="Pfam" id="PF25484">
    <property type="entry name" value="DUF7907"/>
    <property type="match status" value="1"/>
</dbReference>
<evidence type="ECO:0000313" key="4">
    <source>
        <dbReference type="Proteomes" id="UP000811619"/>
    </source>
</evidence>
<sequence length="191" mass="20372">MKAPALLLALAAASGLAAGANNISKPFNLVIKSSDKGLNGQAFGQCHTGAGIESMCLIKGYKSTYFLETWQDGEEPDGFLECALHSQPPTTGSMSFHIDPSSNVALPLFSAGAAGAGQLAGFDKKGELKIKVYVEDTTLPPGGTPPRALKHWYVCDTYFQAYSYKTLAWVLGVGKPQNPSCVKVQVRREFI</sequence>
<proteinExistence type="predicted"/>